<accession>A0ABQ9WMP4</accession>
<proteinExistence type="predicted"/>
<feature type="region of interest" description="Disordered" evidence="1">
    <location>
        <begin position="44"/>
        <end position="63"/>
    </location>
</feature>
<comment type="caution">
    <text evidence="2">The sequence shown here is derived from an EMBL/GenBank/DDBJ whole genome shotgun (WGS) entry which is preliminary data.</text>
</comment>
<dbReference type="Proteomes" id="UP001281761">
    <property type="component" value="Unassembled WGS sequence"/>
</dbReference>
<gene>
    <name evidence="2" type="ORF">BLNAU_25053</name>
</gene>
<evidence type="ECO:0000313" key="2">
    <source>
        <dbReference type="EMBL" id="KAK2940032.1"/>
    </source>
</evidence>
<organism evidence="2 3">
    <name type="scientific">Blattamonas nauphoetae</name>
    <dbReference type="NCBI Taxonomy" id="2049346"/>
    <lineage>
        <taxon>Eukaryota</taxon>
        <taxon>Metamonada</taxon>
        <taxon>Preaxostyla</taxon>
        <taxon>Oxymonadida</taxon>
        <taxon>Blattamonas</taxon>
    </lineage>
</organism>
<evidence type="ECO:0000313" key="3">
    <source>
        <dbReference type="Proteomes" id="UP001281761"/>
    </source>
</evidence>
<reference evidence="2 3" key="1">
    <citation type="journal article" date="2022" name="bioRxiv">
        <title>Genomics of Preaxostyla Flagellates Illuminates Evolutionary Transitions and the Path Towards Mitochondrial Loss.</title>
        <authorList>
            <person name="Novak L.V.F."/>
            <person name="Treitli S.C."/>
            <person name="Pyrih J."/>
            <person name="Halakuc P."/>
            <person name="Pipaliya S.V."/>
            <person name="Vacek V."/>
            <person name="Brzon O."/>
            <person name="Soukal P."/>
            <person name="Eme L."/>
            <person name="Dacks J.B."/>
            <person name="Karnkowska A."/>
            <person name="Elias M."/>
            <person name="Hampl V."/>
        </authorList>
    </citation>
    <scope>NUCLEOTIDE SEQUENCE [LARGE SCALE GENOMIC DNA]</scope>
    <source>
        <strain evidence="2">NAU3</strain>
        <tissue evidence="2">Gut</tissue>
    </source>
</reference>
<keyword evidence="3" id="KW-1185">Reference proteome</keyword>
<sequence>MTFPTNLPPSLRILDLPRSIDTSEDVVTELIAVLDPCPHHPHLPPLPLPHHPHPPTPLPLPHHPHPPTPLCLSQHLRPNGAIPSHSNNLASHSDGSLTNFVQSIVVLLSTPNQMITTATMEILEALINLCSAKIRLAFFKADLITQLINSQSTVSLVVRL</sequence>
<name>A0ABQ9WMP4_9EUKA</name>
<dbReference type="EMBL" id="JARBJD010000767">
    <property type="protein sequence ID" value="KAK2940032.1"/>
    <property type="molecule type" value="Genomic_DNA"/>
</dbReference>
<protein>
    <submittedName>
        <fullName evidence="2">Uncharacterized protein</fullName>
    </submittedName>
</protein>
<evidence type="ECO:0000256" key="1">
    <source>
        <dbReference type="SAM" id="MobiDB-lite"/>
    </source>
</evidence>